<evidence type="ECO:0000256" key="10">
    <source>
        <dbReference type="ARBA" id="ARBA00023136"/>
    </source>
</evidence>
<keyword evidence="5 11" id="KW-0812">Transmembrane</keyword>
<dbReference type="GO" id="GO:0008237">
    <property type="term" value="F:metallopeptidase activity"/>
    <property type="evidence" value="ECO:0007669"/>
    <property type="project" value="UniProtKB-KW"/>
</dbReference>
<dbReference type="CDD" id="cd06163">
    <property type="entry name" value="S2P-M50_PDZ_RseP-like"/>
    <property type="match status" value="2"/>
</dbReference>
<evidence type="ECO:0000256" key="2">
    <source>
        <dbReference type="ARBA" id="ARBA00004141"/>
    </source>
</evidence>
<reference evidence="14" key="1">
    <citation type="journal article" date="2019" name="Int. J. Syst. Evol. Microbiol.">
        <title>The Global Catalogue of Microorganisms (GCM) 10K type strain sequencing project: providing services to taxonomists for standard genome sequencing and annotation.</title>
        <authorList>
            <consortium name="The Broad Institute Genomics Platform"/>
            <consortium name="The Broad Institute Genome Sequencing Center for Infectious Disease"/>
            <person name="Wu L."/>
            <person name="Ma J."/>
        </authorList>
    </citation>
    <scope>NUCLEOTIDE SEQUENCE [LARGE SCALE GENOMIC DNA]</scope>
    <source>
        <strain evidence="14">IBRC 10765</strain>
    </source>
</reference>
<evidence type="ECO:0000256" key="3">
    <source>
        <dbReference type="ARBA" id="ARBA00007931"/>
    </source>
</evidence>
<comment type="subcellular location">
    <subcellularLocation>
        <location evidence="2">Membrane</location>
        <topology evidence="2">Multi-pass membrane protein</topology>
    </subcellularLocation>
</comment>
<sequence>MLTTILFFLLALSILVGIHEAGHYFAARWCGVKVLRFSIGFGKPLFSWRNRENTEFSLAPIPLGGYVKMLDEREGNVAPEDLPFTHNRQSPQKRIFIAAAGPLANFILAVVIFWVVNLTGVQVVRPLIETPAESSLWQGQWPAERAEIVAVDGQPVADLRELQLKLLDRLGETGVIELTLQDDVQQRYRVSYPIERWLARVQDPSPISALGLSIWRPERPALVDGVMAGSAAERAGLQPGDRVLATNGQPIANWNAWVDVVQRQAGVPLALEIERAGQRLTVTLTPDATQDAQGQTVGRAGVYGPSVDTSDLIRTVHYGPIAALRAAVVETGDTSAMILGFLRKMIVGEASVKNLSGPVSIAQVAGDSASFGVVAFLSFLGLLSISLGIFNLLPIPVLDGGHILYYVAEIVRGKPLSERVQAWGMQIGIALMLGVMFIAFFNDFQRF</sequence>
<dbReference type="PROSITE" id="PS50106">
    <property type="entry name" value="PDZ"/>
    <property type="match status" value="1"/>
</dbReference>
<name>A0ABV7ZZ94_9GAMM</name>
<evidence type="ECO:0000256" key="6">
    <source>
        <dbReference type="ARBA" id="ARBA00022801"/>
    </source>
</evidence>
<dbReference type="SMART" id="SM00228">
    <property type="entry name" value="PDZ"/>
    <property type="match status" value="2"/>
</dbReference>
<comment type="caution">
    <text evidence="13">The sequence shown here is derived from an EMBL/GenBank/DDBJ whole genome shotgun (WGS) entry which is preliminary data.</text>
</comment>
<evidence type="ECO:0000256" key="1">
    <source>
        <dbReference type="ARBA" id="ARBA00001947"/>
    </source>
</evidence>
<organism evidence="13 14">
    <name type="scientific">Saccharospirillum mangrovi</name>
    <dbReference type="NCBI Taxonomy" id="2161747"/>
    <lineage>
        <taxon>Bacteria</taxon>
        <taxon>Pseudomonadati</taxon>
        <taxon>Pseudomonadota</taxon>
        <taxon>Gammaproteobacteria</taxon>
        <taxon>Oceanospirillales</taxon>
        <taxon>Saccharospirillaceae</taxon>
        <taxon>Saccharospirillum</taxon>
    </lineage>
</organism>
<dbReference type="PANTHER" id="PTHR42837:SF2">
    <property type="entry name" value="MEMBRANE METALLOPROTEASE ARASP2, CHLOROPLASTIC-RELATED"/>
    <property type="match status" value="1"/>
</dbReference>
<evidence type="ECO:0000256" key="4">
    <source>
        <dbReference type="ARBA" id="ARBA00022670"/>
    </source>
</evidence>
<keyword evidence="9 11" id="KW-0482">Metalloprotease</keyword>
<keyword evidence="11" id="KW-0479">Metal-binding</keyword>
<evidence type="ECO:0000256" key="8">
    <source>
        <dbReference type="ARBA" id="ARBA00022989"/>
    </source>
</evidence>
<protein>
    <recommendedName>
        <fullName evidence="11">Zinc metalloprotease</fullName>
        <ecNumber evidence="11">3.4.24.-</ecNumber>
    </recommendedName>
</protein>
<dbReference type="PANTHER" id="PTHR42837">
    <property type="entry name" value="REGULATOR OF SIGMA-E PROTEASE RSEP"/>
    <property type="match status" value="1"/>
</dbReference>
<evidence type="ECO:0000313" key="14">
    <source>
        <dbReference type="Proteomes" id="UP001595617"/>
    </source>
</evidence>
<dbReference type="SUPFAM" id="SSF50156">
    <property type="entry name" value="PDZ domain-like"/>
    <property type="match status" value="1"/>
</dbReference>
<dbReference type="Pfam" id="PF17820">
    <property type="entry name" value="PDZ_6"/>
    <property type="match status" value="1"/>
</dbReference>
<keyword evidence="8 11" id="KW-1133">Transmembrane helix</keyword>
<dbReference type="Proteomes" id="UP001595617">
    <property type="component" value="Unassembled WGS sequence"/>
</dbReference>
<comment type="similarity">
    <text evidence="3 11">Belongs to the peptidase M50B family.</text>
</comment>
<feature type="transmembrane region" description="Helical" evidence="11">
    <location>
        <begin position="422"/>
        <end position="441"/>
    </location>
</feature>
<keyword evidence="6 11" id="KW-0378">Hydrolase</keyword>
<feature type="domain" description="PDZ" evidence="12">
    <location>
        <begin position="198"/>
        <end position="253"/>
    </location>
</feature>
<evidence type="ECO:0000256" key="9">
    <source>
        <dbReference type="ARBA" id="ARBA00023049"/>
    </source>
</evidence>
<dbReference type="InterPro" id="IPR008915">
    <property type="entry name" value="Peptidase_M50"/>
</dbReference>
<dbReference type="InterPro" id="IPR041489">
    <property type="entry name" value="PDZ_6"/>
</dbReference>
<comment type="cofactor">
    <cofactor evidence="1 11">
        <name>Zn(2+)</name>
        <dbReference type="ChEBI" id="CHEBI:29105"/>
    </cofactor>
</comment>
<gene>
    <name evidence="13" type="primary">rseP</name>
    <name evidence="13" type="ORF">ACFOOG_11660</name>
</gene>
<dbReference type="EC" id="3.4.24.-" evidence="11"/>
<dbReference type="CDD" id="cd23081">
    <property type="entry name" value="cpPDZ_EcRseP-like"/>
    <property type="match status" value="1"/>
</dbReference>
<evidence type="ECO:0000256" key="5">
    <source>
        <dbReference type="ARBA" id="ARBA00022692"/>
    </source>
</evidence>
<proteinExistence type="inferred from homology"/>
<dbReference type="InterPro" id="IPR001478">
    <property type="entry name" value="PDZ"/>
</dbReference>
<keyword evidence="10 11" id="KW-0472">Membrane</keyword>
<dbReference type="InterPro" id="IPR036034">
    <property type="entry name" value="PDZ_sf"/>
</dbReference>
<dbReference type="Gene3D" id="2.30.42.10">
    <property type="match status" value="2"/>
</dbReference>
<dbReference type="RefSeq" id="WP_380696698.1">
    <property type="nucleotide sequence ID" value="NZ_JBHRYR010000003.1"/>
</dbReference>
<dbReference type="InterPro" id="IPR004387">
    <property type="entry name" value="Pept_M50_Zn"/>
</dbReference>
<keyword evidence="14" id="KW-1185">Reference proteome</keyword>
<dbReference type="Pfam" id="PF02163">
    <property type="entry name" value="Peptidase_M50"/>
    <property type="match status" value="1"/>
</dbReference>
<evidence type="ECO:0000256" key="7">
    <source>
        <dbReference type="ARBA" id="ARBA00022833"/>
    </source>
</evidence>
<accession>A0ABV7ZZ94</accession>
<evidence type="ECO:0000256" key="11">
    <source>
        <dbReference type="RuleBase" id="RU362031"/>
    </source>
</evidence>
<keyword evidence="4" id="KW-0645">Protease</keyword>
<evidence type="ECO:0000313" key="13">
    <source>
        <dbReference type="EMBL" id="MFC3853491.1"/>
    </source>
</evidence>
<dbReference type="EMBL" id="JBHRYR010000003">
    <property type="protein sequence ID" value="MFC3853491.1"/>
    <property type="molecule type" value="Genomic_DNA"/>
</dbReference>
<feature type="transmembrane region" description="Helical" evidence="11">
    <location>
        <begin position="371"/>
        <end position="393"/>
    </location>
</feature>
<evidence type="ECO:0000259" key="12">
    <source>
        <dbReference type="PROSITE" id="PS50106"/>
    </source>
</evidence>
<dbReference type="NCBIfam" id="TIGR00054">
    <property type="entry name" value="RIP metalloprotease RseP"/>
    <property type="match status" value="1"/>
</dbReference>
<keyword evidence="7 11" id="KW-0862">Zinc</keyword>
<feature type="transmembrane region" description="Helical" evidence="11">
    <location>
        <begin position="95"/>
        <end position="116"/>
    </location>
</feature>